<evidence type="ECO:0000259" key="7">
    <source>
        <dbReference type="Pfam" id="PF21796"/>
    </source>
</evidence>
<dbReference type="AlphaFoldDB" id="B9EVC1"/>
<evidence type="ECO:0000256" key="4">
    <source>
        <dbReference type="ARBA" id="ARBA00023242"/>
    </source>
</evidence>
<dbReference type="Pfam" id="PF21796">
    <property type="entry name" value="Cac1_C"/>
    <property type="match status" value="1"/>
</dbReference>
<gene>
    <name evidence="8" type="ORF">OsJ_04397</name>
</gene>
<evidence type="ECO:0000259" key="6">
    <source>
        <dbReference type="Pfam" id="PF12253"/>
    </source>
</evidence>
<feature type="domain" description="Chromatin assembly factor 1 subunit Cac1-like C-terminal" evidence="7">
    <location>
        <begin position="835"/>
        <end position="885"/>
    </location>
</feature>
<feature type="compositionally biased region" description="Low complexity" evidence="5">
    <location>
        <begin position="430"/>
        <end position="440"/>
    </location>
</feature>
<feature type="region of interest" description="Disordered" evidence="5">
    <location>
        <begin position="317"/>
        <end position="473"/>
    </location>
</feature>
<feature type="region of interest" description="Disordered" evidence="5">
    <location>
        <begin position="638"/>
        <end position="676"/>
    </location>
</feature>
<dbReference type="GO" id="GO:0005634">
    <property type="term" value="C:nucleus"/>
    <property type="evidence" value="ECO:0007669"/>
    <property type="project" value="UniProtKB-SubCell"/>
</dbReference>
<comment type="subcellular location">
    <subcellularLocation>
        <location evidence="1">Nucleus</location>
    </subcellularLocation>
</comment>
<dbReference type="GO" id="GO:0006281">
    <property type="term" value="P:DNA repair"/>
    <property type="evidence" value="ECO:0007669"/>
    <property type="project" value="UniProtKB-KW"/>
</dbReference>
<dbReference type="InterPro" id="IPR048800">
    <property type="entry name" value="Cac1-like_C"/>
</dbReference>
<keyword evidence="2" id="KW-0227">DNA damage</keyword>
<keyword evidence="3" id="KW-0234">DNA repair</keyword>
<dbReference type="PANTHER" id="PTHR15272">
    <property type="entry name" value="CHROMATIN ASSEMBLY FACTOR 1 SUBUNIT A CAF-1 SUBUNIT A"/>
    <property type="match status" value="1"/>
</dbReference>
<organism evidence="8">
    <name type="scientific">Oryza sativa subsp. japonica</name>
    <name type="common">Rice</name>
    <dbReference type="NCBI Taxonomy" id="39947"/>
    <lineage>
        <taxon>Eukaryota</taxon>
        <taxon>Viridiplantae</taxon>
        <taxon>Streptophyta</taxon>
        <taxon>Embryophyta</taxon>
        <taxon>Tracheophyta</taxon>
        <taxon>Spermatophyta</taxon>
        <taxon>Magnoliopsida</taxon>
        <taxon>Liliopsida</taxon>
        <taxon>Poales</taxon>
        <taxon>Poaceae</taxon>
        <taxon>BOP clade</taxon>
        <taxon>Oryzoideae</taxon>
        <taxon>Oryzeae</taxon>
        <taxon>Oryzinae</taxon>
        <taxon>Oryza</taxon>
        <taxon>Oryza sativa</taxon>
    </lineage>
</organism>
<reference evidence="8" key="1">
    <citation type="journal article" date="2005" name="PLoS Biol.">
        <title>The genomes of Oryza sativa: a history of duplications.</title>
        <authorList>
            <person name="Yu J."/>
            <person name="Wang J."/>
            <person name="Lin W."/>
            <person name="Li S."/>
            <person name="Li H."/>
            <person name="Zhou J."/>
            <person name="Ni P."/>
            <person name="Dong W."/>
            <person name="Hu S."/>
            <person name="Zeng C."/>
            <person name="Zhang J."/>
            <person name="Zhang Y."/>
            <person name="Li R."/>
            <person name="Xu Z."/>
            <person name="Li S."/>
            <person name="Li X."/>
            <person name="Zheng H."/>
            <person name="Cong L."/>
            <person name="Lin L."/>
            <person name="Yin J."/>
            <person name="Geng J."/>
            <person name="Li G."/>
            <person name="Shi J."/>
            <person name="Liu J."/>
            <person name="Lv H."/>
            <person name="Li J."/>
            <person name="Wang J."/>
            <person name="Deng Y."/>
            <person name="Ran L."/>
            <person name="Shi X."/>
            <person name="Wang X."/>
            <person name="Wu Q."/>
            <person name="Li C."/>
            <person name="Ren X."/>
            <person name="Wang J."/>
            <person name="Wang X."/>
            <person name="Li D."/>
            <person name="Liu D."/>
            <person name="Zhang X."/>
            <person name="Ji Z."/>
            <person name="Zhao W."/>
            <person name="Sun Y."/>
            <person name="Zhang Z."/>
            <person name="Bao J."/>
            <person name="Han Y."/>
            <person name="Dong L."/>
            <person name="Ji J."/>
            <person name="Chen P."/>
            <person name="Wu S."/>
            <person name="Liu J."/>
            <person name="Xiao Y."/>
            <person name="Bu D."/>
            <person name="Tan J."/>
            <person name="Yang L."/>
            <person name="Ye C."/>
            <person name="Zhang J."/>
            <person name="Xu J."/>
            <person name="Zhou Y."/>
            <person name="Yu Y."/>
            <person name="Zhang B."/>
            <person name="Zhuang S."/>
            <person name="Wei H."/>
            <person name="Liu B."/>
            <person name="Lei M."/>
            <person name="Yu H."/>
            <person name="Li Y."/>
            <person name="Xu H."/>
            <person name="Wei S."/>
            <person name="He X."/>
            <person name="Fang L."/>
            <person name="Zhang Z."/>
            <person name="Zhang Y."/>
            <person name="Huang X."/>
            <person name="Su Z."/>
            <person name="Tong W."/>
            <person name="Li J."/>
            <person name="Tong Z."/>
            <person name="Li S."/>
            <person name="Ye J."/>
            <person name="Wang L."/>
            <person name="Fang L."/>
            <person name="Lei T."/>
            <person name="Chen C."/>
            <person name="Chen H."/>
            <person name="Xu Z."/>
            <person name="Li H."/>
            <person name="Huang H."/>
            <person name="Zhang F."/>
            <person name="Xu H."/>
            <person name="Li N."/>
            <person name="Zhao C."/>
            <person name="Li S."/>
            <person name="Dong L."/>
            <person name="Huang Y."/>
            <person name="Li L."/>
            <person name="Xi Y."/>
            <person name="Qi Q."/>
            <person name="Li W."/>
            <person name="Zhang B."/>
            <person name="Hu W."/>
            <person name="Zhang Y."/>
            <person name="Tian X."/>
            <person name="Jiao Y."/>
            <person name="Liang X."/>
            <person name="Jin J."/>
            <person name="Gao L."/>
            <person name="Zheng W."/>
            <person name="Hao B."/>
            <person name="Liu S."/>
            <person name="Wang W."/>
            <person name="Yuan L."/>
            <person name="Cao M."/>
            <person name="McDermott J."/>
            <person name="Samudrala R."/>
            <person name="Wang J."/>
            <person name="Wong G.K."/>
            <person name="Yang H."/>
        </authorList>
    </citation>
    <scope>NUCLEOTIDE SEQUENCE [LARGE SCALE GENOMIC DNA]</scope>
</reference>
<dbReference type="PANTHER" id="PTHR15272:SF0">
    <property type="entry name" value="CHROMATIN ASSEMBLY FACTOR 1 SUBUNIT A"/>
    <property type="match status" value="1"/>
</dbReference>
<feature type="region of interest" description="Disordered" evidence="5">
    <location>
        <begin position="934"/>
        <end position="955"/>
    </location>
</feature>
<dbReference type="EMBL" id="CM000138">
    <property type="protein sequence ID" value="EEE55805.1"/>
    <property type="molecule type" value="Genomic_DNA"/>
</dbReference>
<evidence type="ECO:0000256" key="2">
    <source>
        <dbReference type="ARBA" id="ARBA00022763"/>
    </source>
</evidence>
<dbReference type="Pfam" id="PF12253">
    <property type="entry name" value="CAF1A_dimeriz"/>
    <property type="match status" value="1"/>
</dbReference>
<evidence type="ECO:0000256" key="3">
    <source>
        <dbReference type="ARBA" id="ARBA00023204"/>
    </source>
</evidence>
<accession>B9EVC1</accession>
<feature type="compositionally biased region" description="Acidic residues" evidence="5">
    <location>
        <begin position="638"/>
        <end position="650"/>
    </location>
</feature>
<sequence>MEGGKLLGVAHPEPANNIDADLRYDLGQSRMQVDGPVVLNRSAELEPSDSMAIDDVPVEASSQPAPAKQSPALMDTIVEVQKQLKRKRASSGPALAAADKDALVAGCCQELEGLLEYYREVSGHRMQFEVGNLSTNAAIGCLLEESSLGLSKLVDEIYEKLKGMEGVSATSVRSSVLLIGQRMMYGQSSPDADVLEDESETALWCWEVRDLKVIPLRMRGPLSTRRTARKKIHERITAIYSTLSVLEAPGAEAQVNDMRKASLKLSKALNLEGIKSLVERATQKSNIERGAKNTGSTAKEPMQEMVKSNNDTGIIENVDDSQLQKNTSTNEKDTQKAQKQVEKELKQKEKEEARMRKQQKKQQEEALREQKRREKEEAEMKKQQRKQEEEAQKEQKRREKEEAETRKQQKKQQEEAEKEQKRREKEAVQLKKQLAIQKQASMMERFFKNKKDSEKLEKPGGKDSGVQTTDPCTTNKEVVPLVTSIIDSSFSQKENWALEDLRRLQISGWQKLSSYNRSSRWGIRNKPKKEAFKELKLQKTSDNMLEEILSPNEDTCHNLSQENEPDKSANDVDMLPAVELQFHGTNHANPLPTRSIKRKLLQFDKSNRPAYYGTWRKKSAVVGPRCPLKMDPDLDYEVDSDDEWEEEDPGESLSDCEKDNDEVMEEDSKITDEESEDSFFVPDGYLSDNEAKNKIVEQDKSLYEYGIQIESLLDDKDEASSSPPDQCAEVEEFRALLRQQKVLNTLTEQALRKSQPLVISNLTHEKAELLTAGDLKGTSKIEQLCLQVLSMRICPGGATIDLPVIDSSSANAEETNQLNVKSSPAAASAIPDTDLAEIVKVIGSCRDGINKLVESLHQKFPNVSKSQLKNKVREISEFVDNRWQVKKEVLSKLGLSSSPASSKKPKSIATYFSKRCLPPEEAILASPELRLKSKTTQNVNGDTDIPRINLLPSSQ</sequence>
<name>B9EVC1_ORYSJ</name>
<protein>
    <recommendedName>
        <fullName evidence="9">Chromatin assembly factor 1 subunit FSM</fullName>
    </recommendedName>
</protein>
<proteinExistence type="predicted"/>
<evidence type="ECO:0000256" key="5">
    <source>
        <dbReference type="SAM" id="MobiDB-lite"/>
    </source>
</evidence>
<feature type="compositionally biased region" description="Polar residues" evidence="5">
    <location>
        <begin position="320"/>
        <end position="329"/>
    </location>
</feature>
<evidence type="ECO:0008006" key="9">
    <source>
        <dbReference type="Google" id="ProtNLM"/>
    </source>
</evidence>
<reference evidence="8" key="2">
    <citation type="submission" date="2008-12" db="EMBL/GenBank/DDBJ databases">
        <title>Improved gene annotation of the rice (Oryza sativa) genomes.</title>
        <authorList>
            <person name="Wang J."/>
            <person name="Li R."/>
            <person name="Fan W."/>
            <person name="Huang Q."/>
            <person name="Zhang J."/>
            <person name="Zhou Y."/>
            <person name="Hu Y."/>
            <person name="Zi S."/>
            <person name="Li J."/>
            <person name="Ni P."/>
            <person name="Zheng H."/>
            <person name="Zhang Y."/>
            <person name="Zhao M."/>
            <person name="Hao Q."/>
            <person name="McDermott J."/>
            <person name="Samudrala R."/>
            <person name="Kristiansen K."/>
            <person name="Wong G.K.-S."/>
        </authorList>
    </citation>
    <scope>NUCLEOTIDE SEQUENCE</scope>
</reference>
<keyword evidence="4" id="KW-0539">Nucleus</keyword>
<evidence type="ECO:0000313" key="8">
    <source>
        <dbReference type="EMBL" id="EEE55805.1"/>
    </source>
</evidence>
<dbReference type="InterPro" id="IPR022043">
    <property type="entry name" value="CAF1A_DD"/>
</dbReference>
<dbReference type="Proteomes" id="UP000007752">
    <property type="component" value="Chromosome 1"/>
</dbReference>
<feature type="compositionally biased region" description="Basic and acidic residues" evidence="5">
    <location>
        <begin position="330"/>
        <end position="429"/>
    </location>
</feature>
<evidence type="ECO:0000256" key="1">
    <source>
        <dbReference type="ARBA" id="ARBA00004123"/>
    </source>
</evidence>
<feature type="compositionally biased region" description="Basic and acidic residues" evidence="5">
    <location>
        <begin position="445"/>
        <end position="461"/>
    </location>
</feature>
<feature type="domain" description="Chromatin assembly factor 1 subunit A dimerization" evidence="6">
    <location>
        <begin position="599"/>
        <end position="667"/>
    </location>
</feature>